<comment type="caution">
    <text evidence="2">The sequence shown here is derived from an EMBL/GenBank/DDBJ whole genome shotgun (WGS) entry which is preliminary data.</text>
</comment>
<accession>A0A134AAU3</accession>
<dbReference type="AlphaFoldDB" id="A0A134AAU3"/>
<proteinExistence type="predicted"/>
<keyword evidence="3" id="KW-1185">Reference proteome</keyword>
<dbReference type="SUPFAM" id="SSF56954">
    <property type="entry name" value="Outer membrane efflux proteins (OEP)"/>
    <property type="match status" value="1"/>
</dbReference>
<dbReference type="Gene3D" id="1.20.1600.10">
    <property type="entry name" value="Outer membrane efflux proteins (OEP)"/>
    <property type="match status" value="1"/>
</dbReference>
<name>A0A134AAU3_9FUSO</name>
<sequence>MIKRFFSFKSKKVMVFPMMMVFGATSYGTNVDDLISQYEKNSYTTKINEKNMKKFDIKDKVLKNGDWNEVTVNSDNNYTLHGEANGLTMENNVKYGVFYYRNGYNFRSKEVTQNKIGVSKTLNDYFGYSDNNYNKKTNQISRNIQKITNETTKNSEIRDLIDLYKNYKNKEKEIEQEALTMEDTKKDYVIQEKKYEVGTASKYDYELAKNEYENSQLKYENLGRELQILREQFTIYNIKLPEKGKLDDLKKIELKKDDFYGLRLSEAETIELNTQLNAEQLKKEIIDYKYPKLTGDIGYSLKNHSVVAGLSVSKSFKRYNDTVEDLKNEADKLKLQYEQKKNELISNVGQQMITYTTYQTNELTAENTMNIKKREYEIYAKKYELGVDTYSNYVEKRNNYKKAVMDYETAKNELAAFTKKIKYYK</sequence>
<keyword evidence="1" id="KW-0175">Coiled coil</keyword>
<protein>
    <recommendedName>
        <fullName evidence="4">Outer membrane efflux protein</fullName>
    </recommendedName>
</protein>
<reference evidence="3" key="1">
    <citation type="submission" date="2016-01" db="EMBL/GenBank/DDBJ databases">
        <authorList>
            <person name="Mitreva M."/>
            <person name="Pepin K.H."/>
            <person name="Mihindukulasuriya K.A."/>
            <person name="Fulton R."/>
            <person name="Fronick C."/>
            <person name="O'Laughlin M."/>
            <person name="Miner T."/>
            <person name="Herter B."/>
            <person name="Rosa B.A."/>
            <person name="Cordes M."/>
            <person name="Tomlinson C."/>
            <person name="Wollam A."/>
            <person name="Palsikar V.B."/>
            <person name="Mardis E.R."/>
            <person name="Wilson R.K."/>
        </authorList>
    </citation>
    <scope>NUCLEOTIDE SEQUENCE [LARGE SCALE GENOMIC DNA]</scope>
    <source>
        <strain evidence="3">KA00185</strain>
    </source>
</reference>
<evidence type="ECO:0000313" key="2">
    <source>
        <dbReference type="EMBL" id="KXB64842.1"/>
    </source>
</evidence>
<dbReference type="PATRIC" id="fig|157687.3.peg.1216"/>
<evidence type="ECO:0000313" key="3">
    <source>
        <dbReference type="Proteomes" id="UP000070483"/>
    </source>
</evidence>
<dbReference type="GO" id="GO:0015562">
    <property type="term" value="F:efflux transmembrane transporter activity"/>
    <property type="evidence" value="ECO:0007669"/>
    <property type="project" value="InterPro"/>
</dbReference>
<gene>
    <name evidence="2" type="ORF">HMPREF3180_01221</name>
</gene>
<dbReference type="STRING" id="157687.HMPREF3180_01221"/>
<evidence type="ECO:0000256" key="1">
    <source>
        <dbReference type="SAM" id="Coils"/>
    </source>
</evidence>
<organism evidence="2 3">
    <name type="scientific">Leptotrichia wadei</name>
    <dbReference type="NCBI Taxonomy" id="157687"/>
    <lineage>
        <taxon>Bacteria</taxon>
        <taxon>Fusobacteriati</taxon>
        <taxon>Fusobacteriota</taxon>
        <taxon>Fusobacteriia</taxon>
        <taxon>Fusobacteriales</taxon>
        <taxon>Leptotrichiaceae</taxon>
        <taxon>Leptotrichia</taxon>
    </lineage>
</organism>
<dbReference type="EMBL" id="LSDD01000094">
    <property type="protein sequence ID" value="KXB64842.1"/>
    <property type="molecule type" value="Genomic_DNA"/>
</dbReference>
<dbReference type="Proteomes" id="UP000070483">
    <property type="component" value="Unassembled WGS sequence"/>
</dbReference>
<feature type="coiled-coil region" evidence="1">
    <location>
        <begin position="316"/>
        <end position="347"/>
    </location>
</feature>
<dbReference type="RefSeq" id="WP_060917950.1">
    <property type="nucleotide sequence ID" value="NZ_KQ960076.1"/>
</dbReference>
<dbReference type="OrthoDB" id="95203at2"/>
<feature type="coiled-coil region" evidence="1">
    <location>
        <begin position="157"/>
        <end position="232"/>
    </location>
</feature>
<evidence type="ECO:0008006" key="4">
    <source>
        <dbReference type="Google" id="ProtNLM"/>
    </source>
</evidence>